<sequence length="384" mass="40192">MTRKLDPAWVALLGAGLLLVLAILWLLGGRTPPARTDARVAMAEAAIQQLAARPVVEPVALEAALTRLAAAEATIRLLSDRPAGDPVALAALERQVMANRTAGEAALQERIAALQTALGQRITEAAAAVEAAGTARLDQRAAALDAAVTGRMADATARREAAEQALTARVAHLDQARLAGEASLGQRVTNLETGLLQRLAALEALVAQRVAAIEALAAQRLAPVEQALQRLSAAEARTERLAAIDALRALLDAGQPLAPALARLGQPAPPALARFATSPPPTEPALRLGFEEALRQARAAAQEGTLPRLNSLLTIRRGEEVVWGDATEANVERARRALEAGDVEGALGHLGRLPEPLRQGMRAWLEEAQALAQARFALRALAGG</sequence>
<organism evidence="1 2">
    <name type="scientific">Sediminicoccus rosea</name>
    <dbReference type="NCBI Taxonomy" id="1225128"/>
    <lineage>
        <taxon>Bacteria</taxon>
        <taxon>Pseudomonadati</taxon>
        <taxon>Pseudomonadota</taxon>
        <taxon>Alphaproteobacteria</taxon>
        <taxon>Acetobacterales</taxon>
        <taxon>Roseomonadaceae</taxon>
        <taxon>Sediminicoccus</taxon>
    </lineage>
</organism>
<evidence type="ECO:0008006" key="3">
    <source>
        <dbReference type="Google" id="ProtNLM"/>
    </source>
</evidence>
<dbReference type="Proteomes" id="UP001305521">
    <property type="component" value="Chromosome"/>
</dbReference>
<dbReference type="EMBL" id="CP137852">
    <property type="protein sequence ID" value="WPB85101.1"/>
    <property type="molecule type" value="Genomic_DNA"/>
</dbReference>
<dbReference type="RefSeq" id="WP_318649066.1">
    <property type="nucleotide sequence ID" value="NZ_CP137852.1"/>
</dbReference>
<evidence type="ECO:0000313" key="2">
    <source>
        <dbReference type="Proteomes" id="UP001305521"/>
    </source>
</evidence>
<protein>
    <recommendedName>
        <fullName evidence="3">Inner membrane protein</fullName>
    </recommendedName>
</protein>
<accession>A0ABZ0PIJ9</accession>
<evidence type="ECO:0000313" key="1">
    <source>
        <dbReference type="EMBL" id="WPB85101.1"/>
    </source>
</evidence>
<keyword evidence="2" id="KW-1185">Reference proteome</keyword>
<name>A0ABZ0PIJ9_9PROT</name>
<reference evidence="1 2" key="1">
    <citation type="submission" date="2023-11" db="EMBL/GenBank/DDBJ databases">
        <title>Arctic aerobic anoxygenic photoheterotroph Sediminicoccus rosea KRV36 adapts its photosynthesis to long days of polar summer.</title>
        <authorList>
            <person name="Tomasch J."/>
            <person name="Kopejtka K."/>
            <person name="Bily T."/>
            <person name="Gardiner A.T."/>
            <person name="Gardian Z."/>
            <person name="Shivaramu S."/>
            <person name="Koblizek M."/>
            <person name="Engelhardt F."/>
            <person name="Kaftan D."/>
        </authorList>
    </citation>
    <scope>NUCLEOTIDE SEQUENCE [LARGE SCALE GENOMIC DNA]</scope>
    <source>
        <strain evidence="1 2">R-30</strain>
    </source>
</reference>
<proteinExistence type="predicted"/>
<gene>
    <name evidence="1" type="ORF">R9Z33_23805</name>
</gene>